<reference evidence="2" key="1">
    <citation type="submission" date="2018-10" db="EMBL/GenBank/DDBJ databases">
        <authorList>
            <person name="Vincent A.T."/>
            <person name="Schiettekatte O."/>
            <person name="Bourhy P."/>
            <person name="Veyrier F.J."/>
            <person name="Picardeau M."/>
        </authorList>
    </citation>
    <scope>NUCLEOTIDE SEQUENCE</scope>
    <source>
        <strain evidence="2">201702690</strain>
    </source>
</reference>
<name>A0A5F1ZWY0_9LEPT</name>
<proteinExistence type="predicted"/>
<reference evidence="1 4" key="2">
    <citation type="journal article" date="2019" name="PLoS Negl. Trop. Dis.">
        <title>Revisiting the worldwide diversity of Leptospira species in the environment.</title>
        <authorList>
            <person name="Vincent A.T."/>
            <person name="Schiettekatte O."/>
            <person name="Bourhy P."/>
            <person name="Veyrier F.J."/>
            <person name="Picardeau M."/>
        </authorList>
    </citation>
    <scope>NUCLEOTIDE SEQUENCE [LARGE SCALE GENOMIC DNA]</scope>
    <source>
        <strain evidence="2">201702690</strain>
        <strain evidence="1 4">SSW18</strain>
    </source>
</reference>
<dbReference type="OrthoDB" id="341878at2"/>
<dbReference type="AlphaFoldDB" id="A0A5F1ZWY0"/>
<sequence>MSSNSPVSSYISRFQAEKGSIKAFLSKFPFYGDILKNHQYYDADRLARAELSKRLDSLKEPIRRIEEDFVKDRRLDLIGSTEVLLSLVERLKNEIVGASYGLNGLGTGFKATESELEALAEWDYSLLHHAEELAEKCKAHGLTRESTMDSVRDWVSKFRGELDEFDSALKKRRDVFLKQ</sequence>
<dbReference type="Proteomes" id="UP000297946">
    <property type="component" value="Unassembled WGS sequence"/>
</dbReference>
<organism evidence="1 4">
    <name type="scientific">Leptospira langatensis</name>
    <dbReference type="NCBI Taxonomy" id="2484983"/>
    <lineage>
        <taxon>Bacteria</taxon>
        <taxon>Pseudomonadati</taxon>
        <taxon>Spirochaetota</taxon>
        <taxon>Spirochaetia</taxon>
        <taxon>Leptospirales</taxon>
        <taxon>Leptospiraceae</taxon>
        <taxon>Leptospira</taxon>
    </lineage>
</organism>
<keyword evidence="3" id="KW-1185">Reference proteome</keyword>
<accession>A0A5F1ZWY0</accession>
<evidence type="ECO:0000313" key="3">
    <source>
        <dbReference type="Proteomes" id="UP000297273"/>
    </source>
</evidence>
<evidence type="ECO:0000313" key="1">
    <source>
        <dbReference type="EMBL" id="TGK01388.1"/>
    </source>
</evidence>
<protein>
    <submittedName>
        <fullName evidence="1">Uncharacterized protein</fullName>
    </submittedName>
</protein>
<dbReference type="NCBIfam" id="NF047596">
    <property type="entry name" value="LIMLP_15305_fam"/>
    <property type="match status" value="1"/>
</dbReference>
<dbReference type="Proteomes" id="UP000297273">
    <property type="component" value="Unassembled WGS sequence"/>
</dbReference>
<dbReference type="EMBL" id="RQER01000006">
    <property type="protein sequence ID" value="TGK01388.1"/>
    <property type="molecule type" value="Genomic_DNA"/>
</dbReference>
<comment type="caution">
    <text evidence="1">The sequence shown here is derived from an EMBL/GenBank/DDBJ whole genome shotgun (WGS) entry which is preliminary data.</text>
</comment>
<dbReference type="RefSeq" id="WP_135644909.1">
    <property type="nucleotide sequence ID" value="NZ_RQER01000006.1"/>
</dbReference>
<evidence type="ECO:0000313" key="4">
    <source>
        <dbReference type="Proteomes" id="UP000297946"/>
    </source>
</evidence>
<gene>
    <name evidence="1" type="ORF">EHO57_10695</name>
    <name evidence="2" type="ORF">EHQ53_08175</name>
</gene>
<dbReference type="EMBL" id="RQGC01000004">
    <property type="protein sequence ID" value="TGL42161.1"/>
    <property type="molecule type" value="Genomic_DNA"/>
</dbReference>
<evidence type="ECO:0000313" key="2">
    <source>
        <dbReference type="EMBL" id="TGL42161.1"/>
    </source>
</evidence>